<feature type="domain" description="Response regulatory" evidence="7">
    <location>
        <begin position="3"/>
        <end position="119"/>
    </location>
</feature>
<dbReference type="Gene3D" id="3.40.50.2300">
    <property type="match status" value="1"/>
</dbReference>
<evidence type="ECO:0000256" key="3">
    <source>
        <dbReference type="ARBA" id="ARBA00023125"/>
    </source>
</evidence>
<evidence type="ECO:0000313" key="8">
    <source>
        <dbReference type="EMBL" id="BCB28340.1"/>
    </source>
</evidence>
<dbReference type="SUPFAM" id="SSF46894">
    <property type="entry name" value="C-terminal effector domain of the bipartite response regulators"/>
    <property type="match status" value="1"/>
</dbReference>
<evidence type="ECO:0000256" key="5">
    <source>
        <dbReference type="PROSITE-ProRule" id="PRU00169"/>
    </source>
</evidence>
<dbReference type="InterPro" id="IPR001789">
    <property type="entry name" value="Sig_transdc_resp-reg_receiver"/>
</dbReference>
<dbReference type="InterPro" id="IPR058245">
    <property type="entry name" value="NreC/VraR/RcsB-like_REC"/>
</dbReference>
<dbReference type="InterPro" id="IPR016032">
    <property type="entry name" value="Sig_transdc_resp-reg_C-effctor"/>
</dbReference>
<evidence type="ECO:0000256" key="1">
    <source>
        <dbReference type="ARBA" id="ARBA00022553"/>
    </source>
</evidence>
<evidence type="ECO:0000259" key="6">
    <source>
        <dbReference type="PROSITE" id="PS50043"/>
    </source>
</evidence>
<dbReference type="EMBL" id="AP022853">
    <property type="protein sequence ID" value="BCB28340.1"/>
    <property type="molecule type" value="Genomic_DNA"/>
</dbReference>
<dbReference type="PROSITE" id="PS50110">
    <property type="entry name" value="RESPONSE_REGULATORY"/>
    <property type="match status" value="1"/>
</dbReference>
<dbReference type="InterPro" id="IPR011006">
    <property type="entry name" value="CheY-like_superfamily"/>
</dbReference>
<keyword evidence="1 5" id="KW-0597">Phosphoprotein</keyword>
<dbReference type="InterPro" id="IPR039420">
    <property type="entry name" value="WalR-like"/>
</dbReference>
<feature type="domain" description="HTH luxR-type" evidence="6">
    <location>
        <begin position="141"/>
        <end position="206"/>
    </location>
</feature>
<dbReference type="Pfam" id="PF00072">
    <property type="entry name" value="Response_reg"/>
    <property type="match status" value="1"/>
</dbReference>
<dbReference type="PROSITE" id="PS50043">
    <property type="entry name" value="HTH_LUXR_2"/>
    <property type="match status" value="1"/>
</dbReference>
<proteinExistence type="predicted"/>
<dbReference type="GO" id="GO:0006355">
    <property type="term" value="P:regulation of DNA-templated transcription"/>
    <property type="evidence" value="ECO:0007669"/>
    <property type="project" value="InterPro"/>
</dbReference>
<protein>
    <submittedName>
        <fullName evidence="8">DNA-binding response regulator</fullName>
    </submittedName>
</protein>
<dbReference type="AlphaFoldDB" id="A0A6F8VG70"/>
<keyword evidence="9" id="KW-1185">Reference proteome</keyword>
<dbReference type="GO" id="GO:0000160">
    <property type="term" value="P:phosphorelay signal transduction system"/>
    <property type="evidence" value="ECO:0007669"/>
    <property type="project" value="InterPro"/>
</dbReference>
<dbReference type="KEGG" id="slac:SKTS_32260"/>
<feature type="modified residue" description="4-aspartylphosphate" evidence="5">
    <location>
        <position position="54"/>
    </location>
</feature>
<organism evidence="8 9">
    <name type="scientific">Sulfurimicrobium lacus</name>
    <dbReference type="NCBI Taxonomy" id="2715678"/>
    <lineage>
        <taxon>Bacteria</taxon>
        <taxon>Pseudomonadati</taxon>
        <taxon>Pseudomonadota</taxon>
        <taxon>Betaproteobacteria</taxon>
        <taxon>Nitrosomonadales</taxon>
        <taxon>Sulfuricellaceae</taxon>
        <taxon>Sulfurimicrobium</taxon>
    </lineage>
</organism>
<evidence type="ECO:0000313" key="9">
    <source>
        <dbReference type="Proteomes" id="UP000502260"/>
    </source>
</evidence>
<evidence type="ECO:0000256" key="4">
    <source>
        <dbReference type="ARBA" id="ARBA00023163"/>
    </source>
</evidence>
<keyword evidence="4" id="KW-0804">Transcription</keyword>
<gene>
    <name evidence="8" type="ORF">SKTS_32260</name>
</gene>
<dbReference type="InterPro" id="IPR000792">
    <property type="entry name" value="Tscrpt_reg_LuxR_C"/>
</dbReference>
<accession>A0A6F8VG70</accession>
<dbReference type="SMART" id="SM00448">
    <property type="entry name" value="REC"/>
    <property type="match status" value="1"/>
</dbReference>
<dbReference type="Proteomes" id="UP000502260">
    <property type="component" value="Chromosome"/>
</dbReference>
<name>A0A6F8VG70_9PROT</name>
<dbReference type="CDD" id="cd06170">
    <property type="entry name" value="LuxR_C_like"/>
    <property type="match status" value="1"/>
</dbReference>
<dbReference type="CDD" id="cd17535">
    <property type="entry name" value="REC_NarL-like"/>
    <property type="match status" value="1"/>
</dbReference>
<evidence type="ECO:0000256" key="2">
    <source>
        <dbReference type="ARBA" id="ARBA00023015"/>
    </source>
</evidence>
<dbReference type="SMART" id="SM00421">
    <property type="entry name" value="HTH_LUXR"/>
    <property type="match status" value="1"/>
</dbReference>
<dbReference type="PANTHER" id="PTHR43214:SF41">
    <property type="entry name" value="NITRATE_NITRITE RESPONSE REGULATOR PROTEIN NARP"/>
    <property type="match status" value="1"/>
</dbReference>
<dbReference type="GO" id="GO:0003677">
    <property type="term" value="F:DNA binding"/>
    <property type="evidence" value="ECO:0007669"/>
    <property type="project" value="UniProtKB-KW"/>
</dbReference>
<dbReference type="PRINTS" id="PR00038">
    <property type="entry name" value="HTHLUXR"/>
</dbReference>
<sequence length="209" mass="23266">MIKLLIADDHNIFRDGLKRILADTPDIQVSAETGNGSEALELMRKEDWDAVLLDINLPGKSGLDVLKQIKKEKPHLPVLMLSMYPEEQYAVRTIKLGAAGYLSKDADADELIIAIRKAAAGGRYASNTLADHLLQSLYGSGQQLHSTLSDREYLVYRHIVAGKSLTEIAQTLALSIKTISTYRTRLLEKMGMSNNADLIRYALEHQLFD</sequence>
<keyword evidence="3 8" id="KW-0238">DNA-binding</keyword>
<keyword evidence="2" id="KW-0805">Transcription regulation</keyword>
<dbReference type="PANTHER" id="PTHR43214">
    <property type="entry name" value="TWO-COMPONENT RESPONSE REGULATOR"/>
    <property type="match status" value="1"/>
</dbReference>
<dbReference type="SUPFAM" id="SSF52172">
    <property type="entry name" value="CheY-like"/>
    <property type="match status" value="1"/>
</dbReference>
<reference evidence="9" key="1">
    <citation type="submission" date="2020-03" db="EMBL/GenBank/DDBJ databases">
        <title>Complete genome sequence of sulfur-oxidizing bacterium skT11.</title>
        <authorList>
            <person name="Kanda M."/>
            <person name="Kojima H."/>
            <person name="Fukui M."/>
        </authorList>
    </citation>
    <scope>NUCLEOTIDE SEQUENCE [LARGE SCALE GENOMIC DNA]</scope>
    <source>
        <strain evidence="9">skT11</strain>
    </source>
</reference>
<dbReference type="RefSeq" id="WP_173067559.1">
    <property type="nucleotide sequence ID" value="NZ_AP022853.1"/>
</dbReference>
<evidence type="ECO:0000259" key="7">
    <source>
        <dbReference type="PROSITE" id="PS50110"/>
    </source>
</evidence>
<dbReference type="Pfam" id="PF00196">
    <property type="entry name" value="GerE"/>
    <property type="match status" value="1"/>
</dbReference>